<feature type="region of interest" description="Disordered" evidence="1">
    <location>
        <begin position="131"/>
        <end position="157"/>
    </location>
</feature>
<dbReference type="Pfam" id="PF14223">
    <property type="entry name" value="Retrotran_gag_2"/>
    <property type="match status" value="1"/>
</dbReference>
<feature type="compositionally biased region" description="Polar residues" evidence="1">
    <location>
        <begin position="423"/>
        <end position="443"/>
    </location>
</feature>
<feature type="compositionally biased region" description="Low complexity" evidence="1">
    <location>
        <begin position="132"/>
        <end position="146"/>
    </location>
</feature>
<feature type="compositionally biased region" description="Basic and acidic residues" evidence="1">
    <location>
        <begin position="550"/>
        <end position="562"/>
    </location>
</feature>
<feature type="region of interest" description="Disordered" evidence="1">
    <location>
        <begin position="532"/>
        <end position="587"/>
    </location>
</feature>
<dbReference type="OrthoDB" id="4169972at2759"/>
<dbReference type="OMA" id="NDWLYDL"/>
<protein>
    <submittedName>
        <fullName evidence="2">Uncharacterized protein</fullName>
    </submittedName>
</protein>
<sequence length="605" mass="67748">MSRRSSSKSTSERASALNAAAATFSPTQLSVVQPVGIDMPDASSDGADFFPAEYVKEGEDILTVDGLATDAETCVPFSGFQLRKEEIEWQAFQIQKAKLELHSTHRLEVEKVTLGLSLEIERLKQELNAIRNSNNGNGNENENRNAVGGGNGEPLAYAEKENQGDIDNDEEAEKPDGEAVVGKKIIAFLRLTKDVPYPHRLYGKNNYSSWRESILSIAETTGCSHIIDDGQKCSPFTDENTYLWDQQNDWLYDLIWNSLSSRAMESVTHPKRRSAYLLWNQLESTFRQPLEEERRSIFHSLYLSHQTSDREYIKQFQEARRKLEKLGFPVPDWLLYDILYESVSSTSQNIIHTNFILKQEETPKSVPQTLDIDILIDELVACLPQEGNVVVISTISSDDGNTDLSSTTSPVTPSTTITGGIRSTFTNNASSDGDNTHSLTAGSHSKKKNGNNGQPSSNTNYTNSMETTSNDSSGSKDERHPTHIQFRPDPTAKCTFCARSGHVASVCFSKHPELAPERWRRQNQQAIELFRQKEVRGRQLRNRPSAGHSQQDHSKNRGRDHNNNINNNKKNLKPVSASPSRSNNDVSQGMKAIASQFYEEMDNEV</sequence>
<evidence type="ECO:0000313" key="2">
    <source>
        <dbReference type="EMBL" id="EER39825.1"/>
    </source>
</evidence>
<evidence type="ECO:0000256" key="1">
    <source>
        <dbReference type="SAM" id="MobiDB-lite"/>
    </source>
</evidence>
<accession>C6HJ13</accession>
<dbReference type="EMBL" id="GG692428">
    <property type="protein sequence ID" value="EER39825.1"/>
    <property type="molecule type" value="Genomic_DNA"/>
</dbReference>
<feature type="region of interest" description="Disordered" evidence="1">
    <location>
        <begin position="396"/>
        <end position="489"/>
    </location>
</feature>
<dbReference type="Proteomes" id="UP000002624">
    <property type="component" value="Unassembled WGS sequence"/>
</dbReference>
<dbReference type="VEuPathDB" id="FungiDB:HCDG_06047"/>
<evidence type="ECO:0000313" key="3">
    <source>
        <dbReference type="Proteomes" id="UP000002624"/>
    </source>
</evidence>
<dbReference type="STRING" id="544712.C6HJ13"/>
<feature type="compositionally biased region" description="Polar residues" evidence="1">
    <location>
        <begin position="577"/>
        <end position="587"/>
    </location>
</feature>
<dbReference type="HOGENOM" id="CLU_477427_0_0_1"/>
<proteinExistence type="predicted"/>
<organism evidence="2 3">
    <name type="scientific">Ajellomyces capsulatus (strain H143)</name>
    <name type="common">Darling's disease fungus</name>
    <name type="synonym">Histoplasma capsulatum</name>
    <dbReference type="NCBI Taxonomy" id="544712"/>
    <lineage>
        <taxon>Eukaryota</taxon>
        <taxon>Fungi</taxon>
        <taxon>Dikarya</taxon>
        <taxon>Ascomycota</taxon>
        <taxon>Pezizomycotina</taxon>
        <taxon>Eurotiomycetes</taxon>
        <taxon>Eurotiomycetidae</taxon>
        <taxon>Onygenales</taxon>
        <taxon>Ajellomycetaceae</taxon>
        <taxon>Histoplasma</taxon>
    </lineage>
</organism>
<name>C6HJ13_AJECH</name>
<dbReference type="AlphaFoldDB" id="C6HJ13"/>
<gene>
    <name evidence="2" type="ORF">HCDG_06047</name>
</gene>
<feature type="compositionally biased region" description="Polar residues" evidence="1">
    <location>
        <begin position="450"/>
        <end position="473"/>
    </location>
</feature>
<reference evidence="3" key="1">
    <citation type="submission" date="2009-05" db="EMBL/GenBank/DDBJ databases">
        <title>The genome sequence of Ajellomyces capsulatus strain H143.</title>
        <authorList>
            <person name="Champion M."/>
            <person name="Cuomo C.A."/>
            <person name="Ma L.-J."/>
            <person name="Henn M.R."/>
            <person name="Sil A."/>
            <person name="Goldman B."/>
            <person name="Young S.K."/>
            <person name="Kodira C.D."/>
            <person name="Zeng Q."/>
            <person name="Koehrsen M."/>
            <person name="Alvarado L."/>
            <person name="Berlin A.M."/>
            <person name="Borenstein D."/>
            <person name="Chen Z."/>
            <person name="Engels R."/>
            <person name="Freedman E."/>
            <person name="Gellesch M."/>
            <person name="Goldberg J."/>
            <person name="Griggs A."/>
            <person name="Gujja S."/>
            <person name="Heiman D.I."/>
            <person name="Hepburn T.A."/>
            <person name="Howarth C."/>
            <person name="Jen D."/>
            <person name="Larson L."/>
            <person name="Lewis B."/>
            <person name="Mehta T."/>
            <person name="Park D."/>
            <person name="Pearson M."/>
            <person name="Roberts A."/>
            <person name="Saif S."/>
            <person name="Shea T.D."/>
            <person name="Shenoy N."/>
            <person name="Sisk P."/>
            <person name="Stolte C."/>
            <person name="Sykes S."/>
            <person name="Walk T."/>
            <person name="White J."/>
            <person name="Yandava C."/>
            <person name="Klein B."/>
            <person name="McEwen J.G."/>
            <person name="Puccia R."/>
            <person name="Goldman G.H."/>
            <person name="Felipe M.S."/>
            <person name="Nino-Vega G."/>
            <person name="San-Blas G."/>
            <person name="Taylor J.W."/>
            <person name="Mendoza L."/>
            <person name="Galagan J.E."/>
            <person name="Nusbaum C."/>
            <person name="Birren B.W."/>
        </authorList>
    </citation>
    <scope>NUCLEOTIDE SEQUENCE [LARGE SCALE GENOMIC DNA]</scope>
    <source>
        <strain evidence="3">H143</strain>
    </source>
</reference>
<feature type="compositionally biased region" description="Low complexity" evidence="1">
    <location>
        <begin position="405"/>
        <end position="421"/>
    </location>
</feature>